<reference evidence="2" key="2">
    <citation type="submission" date="2021-12" db="EMBL/GenBank/DDBJ databases">
        <title>Resequencing data analysis of finger millet.</title>
        <authorList>
            <person name="Hatakeyama M."/>
            <person name="Aluri S."/>
            <person name="Balachadran M.T."/>
            <person name="Sivarajan S.R."/>
            <person name="Poveda L."/>
            <person name="Shimizu-Inatsugi R."/>
            <person name="Schlapbach R."/>
            <person name="Sreeman S.M."/>
            <person name="Shimizu K.K."/>
        </authorList>
    </citation>
    <scope>NUCLEOTIDE SEQUENCE</scope>
</reference>
<gene>
    <name evidence="2" type="primary">gb06657</name>
    <name evidence="2" type="ORF">PR202_gb06657</name>
</gene>
<dbReference type="Pfam" id="PF13966">
    <property type="entry name" value="zf-RVT"/>
    <property type="match status" value="1"/>
</dbReference>
<dbReference type="PANTHER" id="PTHR33116">
    <property type="entry name" value="REVERSE TRANSCRIPTASE ZINC-BINDING DOMAIN-CONTAINING PROTEIN-RELATED-RELATED"/>
    <property type="match status" value="1"/>
</dbReference>
<evidence type="ECO:0000313" key="3">
    <source>
        <dbReference type="Proteomes" id="UP001054889"/>
    </source>
</evidence>
<protein>
    <recommendedName>
        <fullName evidence="1">Reverse transcriptase zinc-binding domain-containing protein</fullName>
    </recommendedName>
</protein>
<organism evidence="2 3">
    <name type="scientific">Eleusine coracana subsp. coracana</name>
    <dbReference type="NCBI Taxonomy" id="191504"/>
    <lineage>
        <taxon>Eukaryota</taxon>
        <taxon>Viridiplantae</taxon>
        <taxon>Streptophyta</taxon>
        <taxon>Embryophyta</taxon>
        <taxon>Tracheophyta</taxon>
        <taxon>Spermatophyta</taxon>
        <taxon>Magnoliopsida</taxon>
        <taxon>Liliopsida</taxon>
        <taxon>Poales</taxon>
        <taxon>Poaceae</taxon>
        <taxon>PACMAD clade</taxon>
        <taxon>Chloridoideae</taxon>
        <taxon>Cynodonteae</taxon>
        <taxon>Eleusininae</taxon>
        <taxon>Eleusine</taxon>
    </lineage>
</organism>
<dbReference type="AlphaFoldDB" id="A0AAV5EA56"/>
<evidence type="ECO:0000313" key="2">
    <source>
        <dbReference type="EMBL" id="GJN19384.1"/>
    </source>
</evidence>
<keyword evidence="3" id="KW-1185">Reference proteome</keyword>
<sequence length="363" mass="40380">MCADELPQGMFRAMDSLCRGFFWAGESKAFGAQCLVGWDKVTRPHDQGGLGIRDLDLRKFDATLDLQNSCLLLKLIHRLYTANDSSWAAWVNERVDISTMTGDIEGSHWSTLQRLLPVYQSITTVTIGNGTTTSIWHDHWLECGRLTNVYPALASHAATTTATVARVLADGVRAQLVPRLSRLAAQELEEVQEHLQRVRLSSHRDTRCSELFSPDGTLKTSALYKLVMCATYGPGCSYAKFIWDNRASPKVQFFGWLMVQERVQCKTNLLLKNIVNDDQCEVCANGAEDTGHIFYGCSFAQSFWNAIGIQCRIHPLRRHGSCNGPSAPLRSTAIASPCCVTGSFGNIKMKWSSDQHTHPFKGC</sequence>
<comment type="caution">
    <text evidence="2">The sequence shown here is derived from an EMBL/GenBank/DDBJ whole genome shotgun (WGS) entry which is preliminary data.</text>
</comment>
<reference evidence="2" key="1">
    <citation type="journal article" date="2018" name="DNA Res.">
        <title>Multiple hybrid de novo genome assembly of finger millet, an orphan allotetraploid crop.</title>
        <authorList>
            <person name="Hatakeyama M."/>
            <person name="Aluri S."/>
            <person name="Balachadran M.T."/>
            <person name="Sivarajan S.R."/>
            <person name="Patrignani A."/>
            <person name="Gruter S."/>
            <person name="Poveda L."/>
            <person name="Shimizu-Inatsugi R."/>
            <person name="Baeten J."/>
            <person name="Francoijs K.J."/>
            <person name="Nataraja K.N."/>
            <person name="Reddy Y.A.N."/>
            <person name="Phadnis S."/>
            <person name="Ravikumar R.L."/>
            <person name="Schlapbach R."/>
            <person name="Sreeman S.M."/>
            <person name="Shimizu K.K."/>
        </authorList>
    </citation>
    <scope>NUCLEOTIDE SEQUENCE</scope>
</reference>
<dbReference type="Proteomes" id="UP001054889">
    <property type="component" value="Unassembled WGS sequence"/>
</dbReference>
<dbReference type="PANTHER" id="PTHR33116:SF78">
    <property type="entry name" value="OS12G0587133 PROTEIN"/>
    <property type="match status" value="1"/>
</dbReference>
<feature type="domain" description="Reverse transcriptase zinc-binding" evidence="1">
    <location>
        <begin position="224"/>
        <end position="304"/>
    </location>
</feature>
<name>A0AAV5EA56_ELECO</name>
<evidence type="ECO:0000259" key="1">
    <source>
        <dbReference type="Pfam" id="PF13966"/>
    </source>
</evidence>
<proteinExistence type="predicted"/>
<dbReference type="EMBL" id="BQKI01000074">
    <property type="protein sequence ID" value="GJN19384.1"/>
    <property type="molecule type" value="Genomic_DNA"/>
</dbReference>
<dbReference type="InterPro" id="IPR026960">
    <property type="entry name" value="RVT-Znf"/>
</dbReference>
<accession>A0AAV5EA56</accession>